<keyword evidence="3" id="KW-1185">Reference proteome</keyword>
<feature type="transmembrane region" description="Helical" evidence="1">
    <location>
        <begin position="112"/>
        <end position="130"/>
    </location>
</feature>
<organism evidence="2 3">
    <name type="scientific">Chitinophaga defluvii</name>
    <dbReference type="NCBI Taxonomy" id="3163343"/>
    <lineage>
        <taxon>Bacteria</taxon>
        <taxon>Pseudomonadati</taxon>
        <taxon>Bacteroidota</taxon>
        <taxon>Chitinophagia</taxon>
        <taxon>Chitinophagales</taxon>
        <taxon>Chitinophagaceae</taxon>
        <taxon>Chitinophaga</taxon>
    </lineage>
</organism>
<dbReference type="EMBL" id="JBEXAC010000001">
    <property type="protein sequence ID" value="MET6998066.1"/>
    <property type="molecule type" value="Genomic_DNA"/>
</dbReference>
<protein>
    <submittedName>
        <fullName evidence="2">Uncharacterized protein</fullName>
    </submittedName>
</protein>
<gene>
    <name evidence="2" type="ORF">ABR189_11825</name>
</gene>
<sequence>MEAFSHVKVVIGIMLGLSIRHLLNGAIKFIQHPGRSKPYWIHLLWSFYVFLLLIHFWWWEIHLSAIKHWTFPAYFFIVIYIGIYYTLCALLYPDDVKEYDGFEAYYYSRKNWFFGVLAICFLADFVDTWIKGNDYFLMQQLEYPIRNIAHIILCLVAMKVNNKTFHAWLVILAILYELSFILRLFMVESV</sequence>
<dbReference type="Proteomes" id="UP001549749">
    <property type="component" value="Unassembled WGS sequence"/>
</dbReference>
<keyword evidence="1" id="KW-0472">Membrane</keyword>
<proteinExistence type="predicted"/>
<keyword evidence="1" id="KW-0812">Transmembrane</keyword>
<evidence type="ECO:0000313" key="3">
    <source>
        <dbReference type="Proteomes" id="UP001549749"/>
    </source>
</evidence>
<feature type="transmembrane region" description="Helical" evidence="1">
    <location>
        <begin position="6"/>
        <end position="27"/>
    </location>
</feature>
<reference evidence="2 3" key="1">
    <citation type="submission" date="2024-06" db="EMBL/GenBank/DDBJ databases">
        <title>Chitinophaga defluvii sp. nov., isolated from municipal sewage.</title>
        <authorList>
            <person name="Zhang L."/>
        </authorList>
    </citation>
    <scope>NUCLEOTIDE SEQUENCE [LARGE SCALE GENOMIC DNA]</scope>
    <source>
        <strain evidence="2 3">H8</strain>
    </source>
</reference>
<feature type="transmembrane region" description="Helical" evidence="1">
    <location>
        <begin position="39"/>
        <end position="59"/>
    </location>
</feature>
<evidence type="ECO:0000313" key="2">
    <source>
        <dbReference type="EMBL" id="MET6998066.1"/>
    </source>
</evidence>
<feature type="transmembrane region" description="Helical" evidence="1">
    <location>
        <begin position="71"/>
        <end position="92"/>
    </location>
</feature>
<keyword evidence="1" id="KW-1133">Transmembrane helix</keyword>
<dbReference type="RefSeq" id="WP_354660701.1">
    <property type="nucleotide sequence ID" value="NZ_JBEXAC010000001.1"/>
</dbReference>
<comment type="caution">
    <text evidence="2">The sequence shown here is derived from an EMBL/GenBank/DDBJ whole genome shotgun (WGS) entry which is preliminary data.</text>
</comment>
<evidence type="ECO:0000256" key="1">
    <source>
        <dbReference type="SAM" id="Phobius"/>
    </source>
</evidence>
<accession>A0ABV2T4V9</accession>
<feature type="transmembrane region" description="Helical" evidence="1">
    <location>
        <begin position="165"/>
        <end position="185"/>
    </location>
</feature>
<name>A0ABV2T4V9_9BACT</name>